<sequence>MEHHAAPDDTPIVHGPPAPLCGGPLTVMRFLAAHGMLRPKYLRLIARWAWLKLRWRGRLRTDGLCFIDPGVSFEIGRGAVVELGRWSWIGRGCKLRVHEGRASIGAKTVLGQECTITAFQHVSIGRECILADRVMLIDFDHGVVEVERPIREQGIYKRDVRVGHNVWIGYGACLLRGVTVGDNAIVGTNAVVTHDVPADAVVGGVPARVLRMRETPARLRWE</sequence>
<name>A0A6J7DQR1_9ZZZZ</name>
<dbReference type="Pfam" id="PF00132">
    <property type="entry name" value="Hexapep"/>
    <property type="match status" value="1"/>
</dbReference>
<dbReference type="AlphaFoldDB" id="A0A6J7DQR1"/>
<dbReference type="InterPro" id="IPR018357">
    <property type="entry name" value="Hexapep_transf_CS"/>
</dbReference>
<protein>
    <submittedName>
        <fullName evidence="2">Unannotated protein</fullName>
    </submittedName>
</protein>
<evidence type="ECO:0000313" key="2">
    <source>
        <dbReference type="EMBL" id="CAB4870619.1"/>
    </source>
</evidence>
<dbReference type="CDD" id="cd04647">
    <property type="entry name" value="LbH_MAT_like"/>
    <property type="match status" value="1"/>
</dbReference>
<proteinExistence type="predicted"/>
<dbReference type="InterPro" id="IPR051159">
    <property type="entry name" value="Hexapeptide_acetyltransf"/>
</dbReference>
<evidence type="ECO:0000256" key="1">
    <source>
        <dbReference type="ARBA" id="ARBA00022679"/>
    </source>
</evidence>
<dbReference type="Gene3D" id="2.160.10.10">
    <property type="entry name" value="Hexapeptide repeat proteins"/>
    <property type="match status" value="1"/>
</dbReference>
<dbReference type="InterPro" id="IPR011004">
    <property type="entry name" value="Trimer_LpxA-like_sf"/>
</dbReference>
<dbReference type="PROSITE" id="PS00101">
    <property type="entry name" value="HEXAPEP_TRANSFERASES"/>
    <property type="match status" value="1"/>
</dbReference>
<organism evidence="2">
    <name type="scientific">freshwater metagenome</name>
    <dbReference type="NCBI Taxonomy" id="449393"/>
    <lineage>
        <taxon>unclassified sequences</taxon>
        <taxon>metagenomes</taxon>
        <taxon>ecological metagenomes</taxon>
    </lineage>
</organism>
<dbReference type="GO" id="GO:0016740">
    <property type="term" value="F:transferase activity"/>
    <property type="evidence" value="ECO:0007669"/>
    <property type="project" value="UniProtKB-KW"/>
</dbReference>
<keyword evidence="1" id="KW-0808">Transferase</keyword>
<dbReference type="InterPro" id="IPR001451">
    <property type="entry name" value="Hexapep"/>
</dbReference>
<gene>
    <name evidence="2" type="ORF">UFOPK3423_00720</name>
</gene>
<dbReference type="PANTHER" id="PTHR23416:SF78">
    <property type="entry name" value="LIPOPOLYSACCHARIDE BIOSYNTHESIS O-ACETYL TRANSFERASE WBBJ-RELATED"/>
    <property type="match status" value="1"/>
</dbReference>
<dbReference type="SUPFAM" id="SSF51161">
    <property type="entry name" value="Trimeric LpxA-like enzymes"/>
    <property type="match status" value="1"/>
</dbReference>
<dbReference type="EMBL" id="CAFBLQ010000061">
    <property type="protein sequence ID" value="CAB4870619.1"/>
    <property type="molecule type" value="Genomic_DNA"/>
</dbReference>
<accession>A0A6J7DQR1</accession>
<reference evidence="2" key="1">
    <citation type="submission" date="2020-05" db="EMBL/GenBank/DDBJ databases">
        <authorList>
            <person name="Chiriac C."/>
            <person name="Salcher M."/>
            <person name="Ghai R."/>
            <person name="Kavagutti S V."/>
        </authorList>
    </citation>
    <scope>NUCLEOTIDE SEQUENCE</scope>
</reference>
<dbReference type="PANTHER" id="PTHR23416">
    <property type="entry name" value="SIALIC ACID SYNTHASE-RELATED"/>
    <property type="match status" value="1"/>
</dbReference>